<dbReference type="GO" id="GO:0019867">
    <property type="term" value="C:outer membrane"/>
    <property type="evidence" value="ECO:0007669"/>
    <property type="project" value="InterPro"/>
</dbReference>
<feature type="domain" description="Trimeric autotransporter adhesin YadA-like head" evidence="1">
    <location>
        <begin position="255"/>
        <end position="281"/>
    </location>
</feature>
<dbReference type="Proteomes" id="UP000189800">
    <property type="component" value="Unassembled WGS sequence"/>
</dbReference>
<accession>A0A1T0CUF1</accession>
<proteinExistence type="predicted"/>
<dbReference type="OrthoDB" id="5680814at2"/>
<dbReference type="CDD" id="cd12820">
    <property type="entry name" value="LbR_YadA-like"/>
    <property type="match status" value="2"/>
</dbReference>
<dbReference type="SUPFAM" id="SSF101967">
    <property type="entry name" value="Adhesin YadA, collagen-binding domain"/>
    <property type="match status" value="6"/>
</dbReference>
<feature type="domain" description="Trimeric autotransporter adhesin YadA-like head" evidence="1">
    <location>
        <begin position="374"/>
        <end position="399"/>
    </location>
</feature>
<evidence type="ECO:0000259" key="1">
    <source>
        <dbReference type="Pfam" id="PF05658"/>
    </source>
</evidence>
<feature type="domain" description="Trimeric autotransporter adhesin YadA-like stalk" evidence="2">
    <location>
        <begin position="326"/>
        <end position="365"/>
    </location>
</feature>
<feature type="domain" description="Trimeric autotransporter adhesin YadA-like head" evidence="1">
    <location>
        <begin position="583"/>
        <end position="609"/>
    </location>
</feature>
<feature type="domain" description="Trimeric autotransporter adhesin YadA-like stalk" evidence="2">
    <location>
        <begin position="929"/>
        <end position="952"/>
    </location>
</feature>
<dbReference type="Pfam" id="PF13018">
    <property type="entry name" value="ESPR"/>
    <property type="match status" value="1"/>
</dbReference>
<keyword evidence="5" id="KW-1185">Reference proteome</keyword>
<dbReference type="InterPro" id="IPR011049">
    <property type="entry name" value="Serralysin-like_metalloprot_C"/>
</dbReference>
<dbReference type="InterPro" id="IPR024973">
    <property type="entry name" value="ESPR"/>
</dbReference>
<dbReference type="Gene3D" id="6.10.250.2040">
    <property type="match status" value="1"/>
</dbReference>
<dbReference type="InterPro" id="IPR008635">
    <property type="entry name" value="Coiled_stalk_dom"/>
</dbReference>
<dbReference type="RefSeq" id="WP_078253173.1">
    <property type="nucleotide sequence ID" value="NZ_MUYU01000005.1"/>
</dbReference>
<dbReference type="STRING" id="470453.B0680_00915"/>
<feature type="domain" description="Trimeric autotransporter adhesin YadA-like head" evidence="1">
    <location>
        <begin position="116"/>
        <end position="141"/>
    </location>
</feature>
<dbReference type="Pfam" id="PF05662">
    <property type="entry name" value="YadA_stalk"/>
    <property type="match status" value="3"/>
</dbReference>
<name>A0A1T0CUF1_9GAMM</name>
<evidence type="ECO:0000259" key="3">
    <source>
        <dbReference type="Pfam" id="PF13018"/>
    </source>
</evidence>
<feature type="domain" description="Trimeric autotransporter adhesin YadA-like head" evidence="1">
    <location>
        <begin position="671"/>
        <end position="695"/>
    </location>
</feature>
<gene>
    <name evidence="4" type="ORF">B0680_00915</name>
</gene>
<organism evidence="4 5">
    <name type="scientific">Moraxella pluranimalium</name>
    <dbReference type="NCBI Taxonomy" id="470453"/>
    <lineage>
        <taxon>Bacteria</taxon>
        <taxon>Pseudomonadati</taxon>
        <taxon>Pseudomonadota</taxon>
        <taxon>Gammaproteobacteria</taxon>
        <taxon>Moraxellales</taxon>
        <taxon>Moraxellaceae</taxon>
        <taxon>Moraxella</taxon>
    </lineage>
</organism>
<evidence type="ECO:0000313" key="5">
    <source>
        <dbReference type="Proteomes" id="UP000189800"/>
    </source>
</evidence>
<evidence type="ECO:0000259" key="2">
    <source>
        <dbReference type="Pfam" id="PF05662"/>
    </source>
</evidence>
<protein>
    <submittedName>
        <fullName evidence="4">Uncharacterized protein</fullName>
    </submittedName>
</protein>
<sequence>MNKAFKVIWNHATQSWTAVSEIARAKGKTKSVKSAKTAIALAVATAGTMASTQAMAAQAAANGDLSRVLYSSTQGLSVSYGIAEGNSQSVAIGGDSSRPARATAAGAIAIGGQANATGTTSTAVGWNSTSSGTNSVAYGASTVSSAVGTVAIGLSANASANAGIAIGESSKTNGTNSVAIGLMSNVTGNSGVAVGNRATAAQDAAAYGVLSNATAIRATAIGPVANALAGNATAVGNEANASAAFATAMGDRAKASAENAVAVGVNSNASVAGAVALGSGSVANRASGMVGYDPATKAASTATNSTWSANAAAVSIGDGTATTRQLTSLAAGTNDTDAVNVAQLKALAEVVANNTIRYFSVNSTVTGNRDNTGATATNAIAIGPDARGQLESSVAIGHNVTAIMTPPGGLDATGGGGVAIGKDSSAFIGGVSVGTNATSGMIPHAVSIGYNTVINTAPYIDPDNTQQKIGGIAIGDNVVSKSQSVAIGVNATSVGKYNVVMGTDTIANGERDIVIGNGAVSQRQNADSYNIAIGRAANASANAAASVAIGMDTLTNNTSATAVGRSAQANGLNSAAFGYKAAANGTASVAQGELSNATGEHSVAIGSRAEAADESTIAIGTQSDALKRNAIAIGINSVSNATNGVAVGPQARVYDTAEAGVAIGLTTYTRGTNGIGIGRANNVDGDHGIAIGTGSNITADADYSASVGTRNEISGAGTFVFGSNVTATAANNVILGQNSSESSVTTTNGAPNQVTTGTVGDMTYGTFAGTATGIVSVGAQGAERQIINVAPGNISATSTDAINGSQLYAVAKQAAAPLTFTANTNTDTDAELLDKQYAAADGTQQQLGEKIAIIGAATGTALTRNTDTVVSGDYSAKNIQTVVSNGEVQIQMAENPIFDSVQFGDTTGPKITNDGTDIKVGSSTDAPVKITNVANGTNANDAVNLSQLNATKVAVLVWWCFFVG</sequence>
<feature type="domain" description="Trimeric autotransporter adhesin YadA-like stalk" evidence="2">
    <location>
        <begin position="785"/>
        <end position="829"/>
    </location>
</feature>
<feature type="domain" description="ESPR" evidence="3">
    <location>
        <begin position="1"/>
        <end position="46"/>
    </location>
</feature>
<feature type="domain" description="Trimeric autotransporter adhesin YadA-like head" evidence="1">
    <location>
        <begin position="628"/>
        <end position="651"/>
    </location>
</feature>
<comment type="caution">
    <text evidence="4">The sequence shown here is derived from an EMBL/GenBank/DDBJ whole genome shotgun (WGS) entry which is preliminary data.</text>
</comment>
<feature type="domain" description="Trimeric autotransporter adhesin YadA-like head" evidence="1">
    <location>
        <begin position="173"/>
        <end position="198"/>
    </location>
</feature>
<feature type="domain" description="Trimeric autotransporter adhesin YadA-like head" evidence="1">
    <location>
        <begin position="231"/>
        <end position="253"/>
    </location>
</feature>
<dbReference type="EMBL" id="MUYU01000005">
    <property type="protein sequence ID" value="OOS25952.1"/>
    <property type="molecule type" value="Genomic_DNA"/>
</dbReference>
<evidence type="ECO:0000313" key="4">
    <source>
        <dbReference type="EMBL" id="OOS25952.1"/>
    </source>
</evidence>
<dbReference type="Gene3D" id="2.150.10.10">
    <property type="entry name" value="Serralysin-like metalloprotease, C-terminal"/>
    <property type="match status" value="6"/>
</dbReference>
<dbReference type="Pfam" id="PF05658">
    <property type="entry name" value="YadA_head"/>
    <property type="match status" value="9"/>
</dbReference>
<reference evidence="4 5" key="1">
    <citation type="submission" date="2017-02" db="EMBL/GenBank/DDBJ databases">
        <title>Draft genome sequence of Moraxella pluranimalium CCUG 54913T type strain.</title>
        <authorList>
            <person name="Salva-Serra F."/>
            <person name="Engstrom-Jakobsson H."/>
            <person name="Thorell K."/>
            <person name="Jaen-Luchoro D."/>
            <person name="Gonzales-Siles L."/>
            <person name="Karlsson R."/>
            <person name="Yazdan S."/>
            <person name="Boulund F."/>
            <person name="Johnning A."/>
            <person name="Engstrand L."/>
            <person name="Kristiansson E."/>
            <person name="Moore E."/>
        </authorList>
    </citation>
    <scope>NUCLEOTIDE SEQUENCE [LARGE SCALE GENOMIC DNA]</scope>
    <source>
        <strain evidence="4 5">CCUG 54913</strain>
    </source>
</reference>
<feature type="domain" description="Trimeric autotransporter adhesin YadA-like head" evidence="1">
    <location>
        <begin position="558"/>
        <end position="581"/>
    </location>
</feature>
<dbReference type="AlphaFoldDB" id="A0A1T0CUF1"/>
<dbReference type="InterPro" id="IPR008640">
    <property type="entry name" value="Adhesin_Head_dom"/>
</dbReference>